<protein>
    <submittedName>
        <fullName evidence="2">Uncharacterized protein</fullName>
    </submittedName>
</protein>
<evidence type="ECO:0000313" key="2">
    <source>
        <dbReference type="EMBL" id="RIB25712.1"/>
    </source>
</evidence>
<organism evidence="2 3">
    <name type="scientific">Gigaspora rosea</name>
    <dbReference type="NCBI Taxonomy" id="44941"/>
    <lineage>
        <taxon>Eukaryota</taxon>
        <taxon>Fungi</taxon>
        <taxon>Fungi incertae sedis</taxon>
        <taxon>Mucoromycota</taxon>
        <taxon>Glomeromycotina</taxon>
        <taxon>Glomeromycetes</taxon>
        <taxon>Diversisporales</taxon>
        <taxon>Gigasporaceae</taxon>
        <taxon>Gigaspora</taxon>
    </lineage>
</organism>
<accession>A0A397VVE7</accession>
<feature type="transmembrane region" description="Helical" evidence="1">
    <location>
        <begin position="15"/>
        <end position="36"/>
    </location>
</feature>
<gene>
    <name evidence="2" type="ORF">C2G38_2066735</name>
</gene>
<keyword evidence="1" id="KW-1133">Transmembrane helix</keyword>
<evidence type="ECO:0000313" key="3">
    <source>
        <dbReference type="Proteomes" id="UP000266673"/>
    </source>
</evidence>
<evidence type="ECO:0000256" key="1">
    <source>
        <dbReference type="SAM" id="Phobius"/>
    </source>
</evidence>
<dbReference type="Proteomes" id="UP000266673">
    <property type="component" value="Unassembled WGS sequence"/>
</dbReference>
<proteinExistence type="predicted"/>
<dbReference type="AlphaFoldDB" id="A0A397VVE7"/>
<keyword evidence="1" id="KW-0472">Membrane</keyword>
<dbReference type="EMBL" id="QKWP01000164">
    <property type="protein sequence ID" value="RIB25712.1"/>
    <property type="molecule type" value="Genomic_DNA"/>
</dbReference>
<sequence>MIVESLFDIMSGLKFYMFIIMTLPLKILTVICIPLIKFQPVVKYLFLRPKRK</sequence>
<comment type="caution">
    <text evidence="2">The sequence shown here is derived from an EMBL/GenBank/DDBJ whole genome shotgun (WGS) entry which is preliminary data.</text>
</comment>
<keyword evidence="1" id="KW-0812">Transmembrane</keyword>
<name>A0A397VVE7_9GLOM</name>
<reference evidence="2 3" key="1">
    <citation type="submission" date="2018-06" db="EMBL/GenBank/DDBJ databases">
        <title>Comparative genomics reveals the genomic features of Rhizophagus irregularis, R. cerebriforme, R. diaphanum and Gigaspora rosea, and their symbiotic lifestyle signature.</title>
        <authorList>
            <person name="Morin E."/>
            <person name="San Clemente H."/>
            <person name="Chen E.C.H."/>
            <person name="De La Providencia I."/>
            <person name="Hainaut M."/>
            <person name="Kuo A."/>
            <person name="Kohler A."/>
            <person name="Murat C."/>
            <person name="Tang N."/>
            <person name="Roy S."/>
            <person name="Loubradou J."/>
            <person name="Henrissat B."/>
            <person name="Grigoriev I.V."/>
            <person name="Corradi N."/>
            <person name="Roux C."/>
            <person name="Martin F.M."/>
        </authorList>
    </citation>
    <scope>NUCLEOTIDE SEQUENCE [LARGE SCALE GENOMIC DNA]</scope>
    <source>
        <strain evidence="2 3">DAOM 194757</strain>
    </source>
</reference>
<keyword evidence="3" id="KW-1185">Reference proteome</keyword>